<evidence type="ECO:0000313" key="5">
    <source>
        <dbReference type="Proteomes" id="UP001596392"/>
    </source>
</evidence>
<dbReference type="InterPro" id="IPR042837">
    <property type="entry name" value="PTX3"/>
</dbReference>
<dbReference type="PANTHER" id="PTHR46943:SF1">
    <property type="entry name" value="PENTRAXIN-RELATED PROTEIN PTX3"/>
    <property type="match status" value="1"/>
</dbReference>
<gene>
    <name evidence="4" type="ORF">ACFQO7_32525</name>
</gene>
<dbReference type="InterPro" id="IPR013320">
    <property type="entry name" value="ConA-like_dom_sf"/>
</dbReference>
<evidence type="ECO:0000256" key="2">
    <source>
        <dbReference type="ARBA" id="ARBA00023157"/>
    </source>
</evidence>
<proteinExistence type="predicted"/>
<comment type="caution">
    <text evidence="4">The sequence shown here is derived from an EMBL/GenBank/DDBJ whole genome shotgun (WGS) entry which is preliminary data.</text>
</comment>
<protein>
    <submittedName>
        <fullName evidence="4">LamG-like jellyroll fold domain-containing protein</fullName>
    </submittedName>
</protein>
<keyword evidence="1" id="KW-0732">Signal</keyword>
<evidence type="ECO:0000259" key="3">
    <source>
        <dbReference type="SMART" id="SM00560"/>
    </source>
</evidence>
<dbReference type="Gene3D" id="2.60.40.10">
    <property type="entry name" value="Immunoglobulins"/>
    <property type="match status" value="1"/>
</dbReference>
<dbReference type="InterPro" id="IPR006558">
    <property type="entry name" value="LamG-like"/>
</dbReference>
<dbReference type="PANTHER" id="PTHR46943">
    <property type="entry name" value="PENTRAXIN-RELATED PROTEIN PTX3"/>
    <property type="match status" value="1"/>
</dbReference>
<name>A0ABW2H7A3_9ACTN</name>
<dbReference type="EMBL" id="JBHTAC010000052">
    <property type="protein sequence ID" value="MFC7247223.1"/>
    <property type="molecule type" value="Genomic_DNA"/>
</dbReference>
<sequence>MRRSLQKVFGNSMKEQVGMVRGWRVRALATTAALGLVAAGWWVAVPDSGSGDVVAMGAAGAAAPSTPWTEQQAQVAAVKSGKQVEVAGRANTRQVTYANPDGSFTQETHVQPYRTLQKGKWVPIDTTMIRYPDGSVGPKAAVTSMRFSGGGDMPLATITRTGRTMRLTWPGGLPTPTLAGDTATYALDKDVDLVLRVSSTGYSHVLVVKTPEAMRDPRFAQVKYGLSGDHVTYSVDGGRLVAHDKGSGGLVFEAPVPKMWDHGAPEERADGSLSAVSAPQSSIRAEMKAAVKDGMLVLTPDAAMLARTDLRYPLYLDPYTAPHTNTSWAMVDSGYPDEENWKFDGDRDERIGLCNRTDSPNYCNNSYIKRLLYAIPTPYQDDTLVISAATFKITMVHTYDGSARNVTLYRMGAGISSATNWRNQPAWSKAQETKAPTVSQGSCTTTNHNVTFNAKAAVLEAQSSDWATTTFGLRANDEDSKYYIKRFCDNAVLSVTYNRVPAVPTTLTSNPGGPCRTGTVDNSWYVSSVPKLSAYLADSDDKDAEPLTARFTVQWMENGTQQTKVWTSGEKANKSTFDYDLSLPVTGVPTLPQNTVVSWYVESSDGTAWSTKSTTCGFILDTTKPAGPDIDSANYLPDDAADNAGTNPAGCIEGDVWHDGVGRYGSFTFDTSATDVVSYKYSFDGAPSTSIATTAGGPVSVSWLPLTEAPHTVSVIAVDAAGKESDTSSCTFRIGAGNAPIGQWKLDEQAGPTASDMAGANHATAGTAVSFGQPGPGGVLHRSVLLDGSAASYLSTTTTGLLDTSKGFTVSAFVKVNDLSRPQAAVSQDGSGEPGFVLGYDGAGRWTFRVPVSDLDTLGTWSVSTGQTVTATTGWTHLTGMFDPVLNKLSLYVNGTFVANATITSEWASHGPLQLGRRTAKTGYTDAWSGGLADVIVYDRLLMGTEIGEIAEPRLKREVYWSLDSADEVDTAPGTYVSPEVVGDGLEADPAKELTLSGGAHLYVPDYDIDPVAESPLMGAGHLELYGTGEYAANSLPLAGTTGSFSVTARAKLAAACSADQVVLSQPGTSVSRFQVRCATVGGQQRWQLAVANSDSTTTGWTTVVDTVRLPNPNDAAGSHLAVTYNAYTKQVQLFVNGQLSGTVDHTAVWNGADRGIQVGRALLDGTTTTPTYGSYFSGVIDDVRVYTGVLEPVTISRLADLTPQSEL</sequence>
<evidence type="ECO:0000256" key="1">
    <source>
        <dbReference type="ARBA" id="ARBA00022729"/>
    </source>
</evidence>
<feature type="domain" description="LamG-like jellyroll fold" evidence="3">
    <location>
        <begin position="806"/>
        <end position="945"/>
    </location>
</feature>
<dbReference type="SMART" id="SM00560">
    <property type="entry name" value="LamGL"/>
    <property type="match status" value="2"/>
</dbReference>
<dbReference type="InterPro" id="IPR013783">
    <property type="entry name" value="Ig-like_fold"/>
</dbReference>
<accession>A0ABW2H7A3</accession>
<dbReference type="Proteomes" id="UP001596392">
    <property type="component" value="Unassembled WGS sequence"/>
</dbReference>
<dbReference type="Pfam" id="PF13385">
    <property type="entry name" value="Laminin_G_3"/>
    <property type="match status" value="2"/>
</dbReference>
<reference evidence="5" key="1">
    <citation type="journal article" date="2019" name="Int. J. Syst. Evol. Microbiol.">
        <title>The Global Catalogue of Microorganisms (GCM) 10K type strain sequencing project: providing services to taxonomists for standard genome sequencing and annotation.</title>
        <authorList>
            <consortium name="The Broad Institute Genomics Platform"/>
            <consortium name="The Broad Institute Genome Sequencing Center for Infectious Disease"/>
            <person name="Wu L."/>
            <person name="Ma J."/>
        </authorList>
    </citation>
    <scope>NUCLEOTIDE SEQUENCE [LARGE SCALE GENOMIC DNA]</scope>
    <source>
        <strain evidence="5">CGMCC 1.9106</strain>
    </source>
</reference>
<dbReference type="RefSeq" id="WP_376809978.1">
    <property type="nucleotide sequence ID" value="NZ_JBHTAC010000052.1"/>
</dbReference>
<dbReference type="Gene3D" id="2.60.120.200">
    <property type="match status" value="2"/>
</dbReference>
<keyword evidence="2" id="KW-1015">Disulfide bond</keyword>
<feature type="domain" description="LamG-like jellyroll fold" evidence="3">
    <location>
        <begin position="1043"/>
        <end position="1194"/>
    </location>
</feature>
<keyword evidence="5" id="KW-1185">Reference proteome</keyword>
<evidence type="ECO:0000313" key="4">
    <source>
        <dbReference type="EMBL" id="MFC7247223.1"/>
    </source>
</evidence>
<organism evidence="4 5">
    <name type="scientific">Catellatospora aurea</name>
    <dbReference type="NCBI Taxonomy" id="1337874"/>
    <lineage>
        <taxon>Bacteria</taxon>
        <taxon>Bacillati</taxon>
        <taxon>Actinomycetota</taxon>
        <taxon>Actinomycetes</taxon>
        <taxon>Micromonosporales</taxon>
        <taxon>Micromonosporaceae</taxon>
        <taxon>Catellatospora</taxon>
    </lineage>
</organism>
<dbReference type="SUPFAM" id="SSF49899">
    <property type="entry name" value="Concanavalin A-like lectins/glucanases"/>
    <property type="match status" value="2"/>
</dbReference>